<dbReference type="InterPro" id="IPR050884">
    <property type="entry name" value="CNP_phosphodiesterase-III"/>
</dbReference>
<name>A0ABW7I4V5_9RHOB</name>
<sequence length="263" mass="28100">MRKILVFTDLHYTAQGALIGHLDPDARFRAGLAHALAQFPEAERIVITGDLTHHGRPEEYARLAAALKDCPLPVHLTIGNHDRRAAFAEAFPKAPRTAEGHVQEVIDCGDVRLILLDTVDEGQDGGTLCDARLAWLDAALAGAEGRSAVVMLHHPPMEVGFAAMDAIALANRAEFLAVLKRRANTCQIVAGHLHRTVSGAAGGIACTILKSPCHQSPIMQPGMDSDASVDEPGAYGILYLGAEGVVVHSEDYGIPGRRVLSYK</sequence>
<comment type="caution">
    <text evidence="6">The sequence shown here is derived from an EMBL/GenBank/DDBJ whole genome shotgun (WGS) entry which is preliminary data.</text>
</comment>
<accession>A0ABW7I4V5</accession>
<evidence type="ECO:0000256" key="1">
    <source>
        <dbReference type="ARBA" id="ARBA00022723"/>
    </source>
</evidence>
<dbReference type="Pfam" id="PF00149">
    <property type="entry name" value="Metallophos"/>
    <property type="match status" value="1"/>
</dbReference>
<proteinExistence type="inferred from homology"/>
<dbReference type="CDD" id="cd07402">
    <property type="entry name" value="MPP_GpdQ"/>
    <property type="match status" value="1"/>
</dbReference>
<dbReference type="Proteomes" id="UP001607157">
    <property type="component" value="Unassembled WGS sequence"/>
</dbReference>
<evidence type="ECO:0000256" key="4">
    <source>
        <dbReference type="ARBA" id="ARBA00025742"/>
    </source>
</evidence>
<dbReference type="InterPro" id="IPR029052">
    <property type="entry name" value="Metallo-depent_PP-like"/>
</dbReference>
<dbReference type="PANTHER" id="PTHR42988:SF2">
    <property type="entry name" value="CYCLIC NUCLEOTIDE PHOSPHODIESTERASE CBUA0032-RELATED"/>
    <property type="match status" value="1"/>
</dbReference>
<evidence type="ECO:0000256" key="2">
    <source>
        <dbReference type="ARBA" id="ARBA00022801"/>
    </source>
</evidence>
<comment type="similarity">
    <text evidence="4">Belongs to the cyclic nucleotide phosphodiesterase class-III family.</text>
</comment>
<gene>
    <name evidence="6" type="ORF">ACGRVM_04835</name>
</gene>
<organism evidence="6 7">
    <name type="scientific">Roseovarius aquimarinus</name>
    <dbReference type="NCBI Taxonomy" id="1229156"/>
    <lineage>
        <taxon>Bacteria</taxon>
        <taxon>Pseudomonadati</taxon>
        <taxon>Pseudomonadota</taxon>
        <taxon>Alphaproteobacteria</taxon>
        <taxon>Rhodobacterales</taxon>
        <taxon>Roseobacteraceae</taxon>
        <taxon>Roseovarius</taxon>
    </lineage>
</organism>
<dbReference type="InterPro" id="IPR026575">
    <property type="entry name" value="GpdQ/CpdA-like"/>
</dbReference>
<dbReference type="Gene3D" id="3.60.21.10">
    <property type="match status" value="1"/>
</dbReference>
<keyword evidence="2" id="KW-0378">Hydrolase</keyword>
<evidence type="ECO:0000259" key="5">
    <source>
        <dbReference type="Pfam" id="PF00149"/>
    </source>
</evidence>
<keyword evidence="1" id="KW-0479">Metal-binding</keyword>
<feature type="domain" description="Calcineurin-like phosphoesterase" evidence="5">
    <location>
        <begin position="3"/>
        <end position="195"/>
    </location>
</feature>
<dbReference type="PANTHER" id="PTHR42988">
    <property type="entry name" value="PHOSPHOHYDROLASE"/>
    <property type="match status" value="1"/>
</dbReference>
<protein>
    <submittedName>
        <fullName evidence="6">Phosphodiesterase</fullName>
    </submittedName>
</protein>
<evidence type="ECO:0000313" key="6">
    <source>
        <dbReference type="EMBL" id="MFH0253205.1"/>
    </source>
</evidence>
<dbReference type="EMBL" id="JBIHMM010000001">
    <property type="protein sequence ID" value="MFH0253205.1"/>
    <property type="molecule type" value="Genomic_DNA"/>
</dbReference>
<evidence type="ECO:0000313" key="7">
    <source>
        <dbReference type="Proteomes" id="UP001607157"/>
    </source>
</evidence>
<dbReference type="SUPFAM" id="SSF56300">
    <property type="entry name" value="Metallo-dependent phosphatases"/>
    <property type="match status" value="1"/>
</dbReference>
<evidence type="ECO:0000256" key="3">
    <source>
        <dbReference type="ARBA" id="ARBA00023004"/>
    </source>
</evidence>
<reference evidence="6 7" key="1">
    <citation type="submission" date="2024-10" db="EMBL/GenBank/DDBJ databases">
        <authorList>
            <person name="Yang X.-N."/>
        </authorList>
    </citation>
    <scope>NUCLEOTIDE SEQUENCE [LARGE SCALE GENOMIC DNA]</scope>
    <source>
        <strain evidence="6 7">CAU 1059</strain>
    </source>
</reference>
<dbReference type="InterPro" id="IPR004843">
    <property type="entry name" value="Calcineurin-like_PHP"/>
</dbReference>
<dbReference type="RefSeq" id="WP_377168136.1">
    <property type="nucleotide sequence ID" value="NZ_JBHTJC010000001.1"/>
</dbReference>
<keyword evidence="7" id="KW-1185">Reference proteome</keyword>
<keyword evidence="3" id="KW-0408">Iron</keyword>